<reference evidence="3" key="1">
    <citation type="submission" date="2021-05" db="EMBL/GenBank/DDBJ databases">
        <authorList>
            <person name="Alioto T."/>
            <person name="Alioto T."/>
            <person name="Gomez Garrido J."/>
        </authorList>
    </citation>
    <scope>NUCLEOTIDE SEQUENCE</scope>
</reference>
<evidence type="ECO:0000313" key="3">
    <source>
        <dbReference type="EMBL" id="CAG6785400.1"/>
    </source>
</evidence>
<evidence type="ECO:0000256" key="2">
    <source>
        <dbReference type="SAM" id="SignalP"/>
    </source>
</evidence>
<keyword evidence="2" id="KW-0732">Signal</keyword>
<sequence length="236" mass="28580">MGRLFLTLLILNSVYTLKIHEYNEDWQRSIKKVKKDKEAMADSALSKVVECKDCLHRMRRETNRTELEITTRRRPGGGRWSAKKKKAHSVKMKKWYAKQRLLGRTERNVKIRKGQRKYWKRMRDEGRTNETNERFKKIAATMRKRWRKFRLYKAGVRKGKSLKERMEEHWKKQTLLDKRQEKEADKLLKEYWKFHEEKGITPRPRPTTIDPNVKTNSISTEDPDESRYNSFYDIDS</sequence>
<feature type="chain" id="PRO_5035703870" evidence="2">
    <location>
        <begin position="17"/>
        <end position="236"/>
    </location>
</feature>
<feature type="region of interest" description="Disordered" evidence="1">
    <location>
        <begin position="198"/>
        <end position="236"/>
    </location>
</feature>
<organism evidence="3">
    <name type="scientific">Cacopsylla melanoneura</name>
    <dbReference type="NCBI Taxonomy" id="428564"/>
    <lineage>
        <taxon>Eukaryota</taxon>
        <taxon>Metazoa</taxon>
        <taxon>Ecdysozoa</taxon>
        <taxon>Arthropoda</taxon>
        <taxon>Hexapoda</taxon>
        <taxon>Insecta</taxon>
        <taxon>Pterygota</taxon>
        <taxon>Neoptera</taxon>
        <taxon>Paraneoptera</taxon>
        <taxon>Hemiptera</taxon>
        <taxon>Sternorrhyncha</taxon>
        <taxon>Psylloidea</taxon>
        <taxon>Psyllidae</taxon>
        <taxon>Psyllinae</taxon>
        <taxon>Cacopsylla</taxon>
    </lineage>
</organism>
<feature type="signal peptide" evidence="2">
    <location>
        <begin position="1"/>
        <end position="16"/>
    </location>
</feature>
<name>A0A8D9FEE2_9HEMI</name>
<accession>A0A8D9FEE2</accession>
<protein>
    <submittedName>
        <fullName evidence="3">Uncharacterized protein</fullName>
    </submittedName>
</protein>
<dbReference type="EMBL" id="HBUF01643547">
    <property type="protein sequence ID" value="CAG6785400.1"/>
    <property type="molecule type" value="Transcribed_RNA"/>
</dbReference>
<evidence type="ECO:0000256" key="1">
    <source>
        <dbReference type="SAM" id="MobiDB-lite"/>
    </source>
</evidence>
<dbReference type="EMBL" id="HBUF01643546">
    <property type="protein sequence ID" value="CAG6785399.1"/>
    <property type="molecule type" value="Transcribed_RNA"/>
</dbReference>
<dbReference type="AlphaFoldDB" id="A0A8D9FEE2"/>
<proteinExistence type="predicted"/>